<dbReference type="Proteomes" id="UP000443090">
    <property type="component" value="Unassembled WGS sequence"/>
</dbReference>
<dbReference type="InterPro" id="IPR036779">
    <property type="entry name" value="LysM_dom_sf"/>
</dbReference>
<accession>A0A8H8S4G3</accession>
<dbReference type="PANTHER" id="PTHR20932:SF31">
    <property type="entry name" value="RING-TYPE DOMAIN-CONTAINING PROTEIN"/>
    <property type="match status" value="1"/>
</dbReference>
<protein>
    <recommendedName>
        <fullName evidence="2">LysM domain-containing protein</fullName>
    </recommendedName>
</protein>
<organism evidence="3 4">
    <name type="scientific">Lachnellula occidentalis</name>
    <dbReference type="NCBI Taxonomy" id="215460"/>
    <lineage>
        <taxon>Eukaryota</taxon>
        <taxon>Fungi</taxon>
        <taxon>Dikarya</taxon>
        <taxon>Ascomycota</taxon>
        <taxon>Pezizomycotina</taxon>
        <taxon>Leotiomycetes</taxon>
        <taxon>Helotiales</taxon>
        <taxon>Lachnaceae</taxon>
        <taxon>Lachnellula</taxon>
    </lineage>
</organism>
<name>A0A8H8S4G3_9HELO</name>
<feature type="compositionally biased region" description="Polar residues" evidence="1">
    <location>
        <begin position="105"/>
        <end position="129"/>
    </location>
</feature>
<keyword evidence="4" id="KW-1185">Reference proteome</keyword>
<evidence type="ECO:0000313" key="3">
    <source>
        <dbReference type="EMBL" id="TVY47913.1"/>
    </source>
</evidence>
<comment type="caution">
    <text evidence="3">The sequence shown here is derived from an EMBL/GenBank/DDBJ whole genome shotgun (WGS) entry which is preliminary data.</text>
</comment>
<dbReference type="InterPro" id="IPR018392">
    <property type="entry name" value="LysM"/>
</dbReference>
<evidence type="ECO:0000256" key="1">
    <source>
        <dbReference type="SAM" id="MobiDB-lite"/>
    </source>
</evidence>
<reference evidence="3 4" key="1">
    <citation type="submission" date="2018-05" db="EMBL/GenBank/DDBJ databases">
        <title>Genome sequencing and assembly of the regulated plant pathogen Lachnellula willkommii and related sister species for the development of diagnostic species identification markers.</title>
        <authorList>
            <person name="Giroux E."/>
            <person name="Bilodeau G."/>
        </authorList>
    </citation>
    <scope>NUCLEOTIDE SEQUENCE [LARGE SCALE GENOMIC DNA]</scope>
    <source>
        <strain evidence="3 4">CBS 160.35</strain>
    </source>
</reference>
<dbReference type="PANTHER" id="PTHR20932">
    <property type="entry name" value="LYSM AND PUTATIVE PEPTIDOGLYCAN-BINDING DOMAIN-CONTAINING PROTEIN"/>
    <property type="match status" value="1"/>
</dbReference>
<evidence type="ECO:0000259" key="2">
    <source>
        <dbReference type="PROSITE" id="PS51782"/>
    </source>
</evidence>
<dbReference type="Pfam" id="PF01476">
    <property type="entry name" value="LysM"/>
    <property type="match status" value="1"/>
</dbReference>
<gene>
    <name evidence="3" type="ORF">LOCC1_G001575</name>
</gene>
<feature type="region of interest" description="Disordered" evidence="1">
    <location>
        <begin position="72"/>
        <end position="129"/>
    </location>
</feature>
<evidence type="ECO:0000313" key="4">
    <source>
        <dbReference type="Proteomes" id="UP000443090"/>
    </source>
</evidence>
<dbReference type="PROSITE" id="PS51782">
    <property type="entry name" value="LYSM"/>
    <property type="match status" value="1"/>
</dbReference>
<feature type="domain" description="LysM" evidence="2">
    <location>
        <begin position="136"/>
        <end position="180"/>
    </location>
</feature>
<dbReference type="CDD" id="cd00118">
    <property type="entry name" value="LysM"/>
    <property type="match status" value="1"/>
</dbReference>
<dbReference type="Gene3D" id="3.10.350.10">
    <property type="entry name" value="LysM domain"/>
    <property type="match status" value="1"/>
</dbReference>
<feature type="region of interest" description="Disordered" evidence="1">
    <location>
        <begin position="248"/>
        <end position="276"/>
    </location>
</feature>
<dbReference type="AlphaFoldDB" id="A0A8H8S4G3"/>
<proteinExistence type="predicted"/>
<dbReference type="InterPro" id="IPR045030">
    <property type="entry name" value="LYSM1-4"/>
</dbReference>
<dbReference type="EMBL" id="QGMI01000068">
    <property type="protein sequence ID" value="TVY47913.1"/>
    <property type="molecule type" value="Genomic_DNA"/>
</dbReference>
<sequence length="276" mass="30627">MATLDESCATCAQYLNTISPQYDEKSEKPMAQDRSLDCCGRVICGNCIISNSRFATYCPFCQISTNPSPLPQGLKDPPSYTPAASTSKDASLPINPPAYSDDLPTYSSLNTSPPFSTSEKQNTNTDTNTQPAEDVLHFLDHNEDTLPSLSLRYGVPIAALRKANNLTADHLLLARRTLLIPGEFYKGGVSLSPRPVEGEDEERRKGVVRKWMVRCKVSEYDVALLYLENVGYDFEMAVAVFEDDERWERENPLKGKGKGKQKGSDAGRRRFTGLRS</sequence>
<dbReference type="OrthoDB" id="2107166at2759"/>